<protein>
    <recommendedName>
        <fullName evidence="4">HAT C-terminal dimerisation domain-containing protein</fullName>
    </recommendedName>
</protein>
<dbReference type="AlphaFoldDB" id="A0AAD2K0Y4"/>
<proteinExistence type="predicted"/>
<evidence type="ECO:0000313" key="3">
    <source>
        <dbReference type="Proteomes" id="UP001295794"/>
    </source>
</evidence>
<evidence type="ECO:0000313" key="2">
    <source>
        <dbReference type="EMBL" id="CAK5271931.1"/>
    </source>
</evidence>
<dbReference type="InterPro" id="IPR012337">
    <property type="entry name" value="RNaseH-like_sf"/>
</dbReference>
<name>A0AAD2K0Y4_9AGAR</name>
<gene>
    <name evidence="2" type="ORF">MYCIT1_LOCUS17363</name>
</gene>
<sequence length="656" mass="74532">MSQGTPGTHRGVEGWYWAAFEKGPMFKTNKTKREARCLGELKLKQAVLRTEQEKNIRLGKLLPEQALGVEALRKAAIDQTLALCGKPGILKKHIERCEHVEARWKLKLKKEAPDTDDINCDDDEDLQQSPTATGSVSVKRQGTFAVTQEPALKRFKGAHQSEFDSDMGKLLTVLNASYNSATHPFFKHFFARWTPGVKVPGRERLKRFVRAGITRWGTHSMSTRRLLQLQPALFDLINHRLEDLRFAGGSDEKSLAAADEVISLIDSGRTGLFWSGVQRVDRYLHPLAIASNVTQSANTRLDHVLVTLALLDHQYRVDPTFVYTSDNEAISSSLRKRWTALKRDQDLYILAVFLNPFLRGHFFSSSVHSLSRGGLFGVVRRVYMRLFKIEERKDVPRELFAEYLAYYDGEQRFSADSMTLIEFRDAFGNEDTVAFMHSVWNGLKKTLLAHMALQILAMIANSGANERAFSVMGRTYSDKTRNLLDPERAHKSLIVRRGINEAHPSHLQRKKRHSGYEVLRLVVETNDTKVLDKPDSDDEEMEIDRENDRDLPRDSVERLMRTLQCLPDDGDALDDEVQEDEIAEAARNPRVTLHFSTPELIPLEKIFDPAMFNTESPWGGSLQSYCLDSTQEFETEMEALDKQAPGDPLTVVVETD</sequence>
<dbReference type="SUPFAM" id="SSF53098">
    <property type="entry name" value="Ribonuclease H-like"/>
    <property type="match status" value="1"/>
</dbReference>
<evidence type="ECO:0000256" key="1">
    <source>
        <dbReference type="SAM" id="MobiDB-lite"/>
    </source>
</evidence>
<feature type="compositionally biased region" description="Acidic residues" evidence="1">
    <location>
        <begin position="114"/>
        <end position="126"/>
    </location>
</feature>
<evidence type="ECO:0008006" key="4">
    <source>
        <dbReference type="Google" id="ProtNLM"/>
    </source>
</evidence>
<comment type="caution">
    <text evidence="2">The sequence shown here is derived from an EMBL/GenBank/DDBJ whole genome shotgun (WGS) entry which is preliminary data.</text>
</comment>
<accession>A0AAD2K0Y4</accession>
<reference evidence="2" key="1">
    <citation type="submission" date="2023-11" db="EMBL/GenBank/DDBJ databases">
        <authorList>
            <person name="De Vega J J."/>
            <person name="De Vega J J."/>
        </authorList>
    </citation>
    <scope>NUCLEOTIDE SEQUENCE</scope>
</reference>
<feature type="region of interest" description="Disordered" evidence="1">
    <location>
        <begin position="113"/>
        <end position="139"/>
    </location>
</feature>
<dbReference type="Proteomes" id="UP001295794">
    <property type="component" value="Unassembled WGS sequence"/>
</dbReference>
<organism evidence="2 3">
    <name type="scientific">Mycena citricolor</name>
    <dbReference type="NCBI Taxonomy" id="2018698"/>
    <lineage>
        <taxon>Eukaryota</taxon>
        <taxon>Fungi</taxon>
        <taxon>Dikarya</taxon>
        <taxon>Basidiomycota</taxon>
        <taxon>Agaricomycotina</taxon>
        <taxon>Agaricomycetes</taxon>
        <taxon>Agaricomycetidae</taxon>
        <taxon>Agaricales</taxon>
        <taxon>Marasmiineae</taxon>
        <taxon>Mycenaceae</taxon>
        <taxon>Mycena</taxon>
    </lineage>
</organism>
<dbReference type="EMBL" id="CAVNYO010000180">
    <property type="protein sequence ID" value="CAK5271931.1"/>
    <property type="molecule type" value="Genomic_DNA"/>
</dbReference>
<feature type="compositionally biased region" description="Polar residues" evidence="1">
    <location>
        <begin position="127"/>
        <end position="139"/>
    </location>
</feature>
<keyword evidence="3" id="KW-1185">Reference proteome</keyword>